<dbReference type="AlphaFoldDB" id="A0A8J5XEF3"/>
<comment type="caution">
    <text evidence="2">The sequence shown here is derived from an EMBL/GenBank/DDBJ whole genome shotgun (WGS) entry which is preliminary data.</text>
</comment>
<name>A0A8J5XEF3_DIALT</name>
<keyword evidence="1" id="KW-0732">Signal</keyword>
<feature type="signal peptide" evidence="1">
    <location>
        <begin position="1"/>
        <end position="24"/>
    </location>
</feature>
<dbReference type="InterPro" id="IPR021325">
    <property type="entry name" value="CCB2/CCB4"/>
</dbReference>
<dbReference type="OrthoDB" id="4181at2759"/>
<accession>A0A8J5XEF3</accession>
<gene>
    <name evidence="2" type="ORF">KFE25_002715</name>
</gene>
<keyword evidence="3" id="KW-1185">Reference proteome</keyword>
<proteinExistence type="predicted"/>
<dbReference type="Proteomes" id="UP000751190">
    <property type="component" value="Unassembled WGS sequence"/>
</dbReference>
<feature type="chain" id="PRO_5035252687" evidence="1">
    <location>
        <begin position="25"/>
        <end position="306"/>
    </location>
</feature>
<protein>
    <submittedName>
        <fullName evidence="2">Uncharacterized protein</fullName>
    </submittedName>
</protein>
<dbReference type="EMBL" id="JAGTXO010000010">
    <property type="protein sequence ID" value="KAG8465408.1"/>
    <property type="molecule type" value="Genomic_DNA"/>
</dbReference>
<dbReference type="Pfam" id="PF11152">
    <property type="entry name" value="CCB2_CCB4"/>
    <property type="match status" value="1"/>
</dbReference>
<evidence type="ECO:0000313" key="2">
    <source>
        <dbReference type="EMBL" id="KAG8465408.1"/>
    </source>
</evidence>
<sequence>MSRILGLRVLAPLAALLGAAGVRALGAQARGLARAVPSHAHAARVVATAPPPVSGSFYRRPAKALERGGGFYVPGLEGDRLRIAAATLVSAAIVANHVTSSQPLAEQQQASEAIGAFLAAYTLVQAAVERATAAASGRAAEKRKATLAVVDAGTEALASLDLAASASTLGERAAAEFGWAGRATLDSIAADALFLVSTSGALLASWVSPSASSLPAQLNGKASALLLAAFAQPSGACDGASLARGAELLRAVGPATQAQAALLAPVQSQAALIALSPRAGAFSEEDARWLECVAARIGAACSSASV</sequence>
<reference evidence="2" key="1">
    <citation type="submission" date="2021-05" db="EMBL/GenBank/DDBJ databases">
        <title>The genome of the haptophyte Pavlova lutheri (Diacronema luteri, Pavlovales) - a model for lipid biosynthesis in eukaryotic algae.</title>
        <authorList>
            <person name="Hulatt C.J."/>
            <person name="Posewitz M.C."/>
        </authorList>
    </citation>
    <scope>NUCLEOTIDE SEQUENCE</scope>
    <source>
        <strain evidence="2">NIVA-4/92</strain>
    </source>
</reference>
<evidence type="ECO:0000313" key="3">
    <source>
        <dbReference type="Proteomes" id="UP000751190"/>
    </source>
</evidence>
<evidence type="ECO:0000256" key="1">
    <source>
        <dbReference type="SAM" id="SignalP"/>
    </source>
</evidence>
<organism evidence="2 3">
    <name type="scientific">Diacronema lutheri</name>
    <name type="common">Unicellular marine alga</name>
    <name type="synonym">Monochrysis lutheri</name>
    <dbReference type="NCBI Taxonomy" id="2081491"/>
    <lineage>
        <taxon>Eukaryota</taxon>
        <taxon>Haptista</taxon>
        <taxon>Haptophyta</taxon>
        <taxon>Pavlovophyceae</taxon>
        <taxon>Pavlovales</taxon>
        <taxon>Pavlovaceae</taxon>
        <taxon>Diacronema</taxon>
    </lineage>
</organism>